<keyword evidence="2" id="KW-1185">Reference proteome</keyword>
<evidence type="ECO:0000313" key="1">
    <source>
        <dbReference type="EMBL" id="BES94261.1"/>
    </source>
</evidence>
<sequence length="79" mass="8770">MALRVETVEDTRFKNGSATCTAAKRKDSEHVRRPLVCGRDVHNIVEKEDDEVDDSFLASVGIPNSTDIERRGKKIPGDS</sequence>
<dbReference type="Proteomes" id="UP001307889">
    <property type="component" value="Chromosome 5"/>
</dbReference>
<dbReference type="EMBL" id="AP028913">
    <property type="protein sequence ID" value="BES94261.1"/>
    <property type="molecule type" value="Genomic_DNA"/>
</dbReference>
<protein>
    <submittedName>
        <fullName evidence="1">Uncharacterized protein</fullName>
    </submittedName>
</protein>
<organism evidence="1 2">
    <name type="scientific">Nesidiocoris tenuis</name>
    <dbReference type="NCBI Taxonomy" id="355587"/>
    <lineage>
        <taxon>Eukaryota</taxon>
        <taxon>Metazoa</taxon>
        <taxon>Ecdysozoa</taxon>
        <taxon>Arthropoda</taxon>
        <taxon>Hexapoda</taxon>
        <taxon>Insecta</taxon>
        <taxon>Pterygota</taxon>
        <taxon>Neoptera</taxon>
        <taxon>Paraneoptera</taxon>
        <taxon>Hemiptera</taxon>
        <taxon>Heteroptera</taxon>
        <taxon>Panheteroptera</taxon>
        <taxon>Cimicomorpha</taxon>
        <taxon>Miridae</taxon>
        <taxon>Dicyphina</taxon>
        <taxon>Nesidiocoris</taxon>
    </lineage>
</organism>
<gene>
    <name evidence="1" type="ORF">NTJ_07070</name>
</gene>
<proteinExistence type="predicted"/>
<reference evidence="1 2" key="1">
    <citation type="submission" date="2023-09" db="EMBL/GenBank/DDBJ databases">
        <title>Nesidiocoris tenuis whole genome shotgun sequence.</title>
        <authorList>
            <person name="Shibata T."/>
            <person name="Shimoda M."/>
            <person name="Kobayashi T."/>
            <person name="Uehara T."/>
        </authorList>
    </citation>
    <scope>NUCLEOTIDE SEQUENCE [LARGE SCALE GENOMIC DNA]</scope>
    <source>
        <strain evidence="1 2">Japan</strain>
    </source>
</reference>
<accession>A0ABN7ATP5</accession>
<evidence type="ECO:0000313" key="2">
    <source>
        <dbReference type="Proteomes" id="UP001307889"/>
    </source>
</evidence>
<name>A0ABN7ATP5_9HEMI</name>